<feature type="compositionally biased region" description="Polar residues" evidence="3">
    <location>
        <begin position="64"/>
        <end position="75"/>
    </location>
</feature>
<evidence type="ECO:0000256" key="1">
    <source>
        <dbReference type="PROSITE-ProRule" id="PRU00285"/>
    </source>
</evidence>
<name>A0A2I9LNJ5_9SCOR</name>
<evidence type="ECO:0000256" key="3">
    <source>
        <dbReference type="SAM" id="MobiDB-lite"/>
    </source>
</evidence>
<dbReference type="Gene3D" id="2.60.40.790">
    <property type="match status" value="1"/>
</dbReference>
<dbReference type="GO" id="GO:0042026">
    <property type="term" value="P:protein refolding"/>
    <property type="evidence" value="ECO:0007669"/>
    <property type="project" value="TreeGrafter"/>
</dbReference>
<accession>A0A2I9LNJ5</accession>
<dbReference type="PROSITE" id="PS01031">
    <property type="entry name" value="SHSP"/>
    <property type="match status" value="1"/>
</dbReference>
<reference evidence="5" key="1">
    <citation type="journal article" date="2017" name="Toxicon">
        <title>Venom-gland transcriptomics and venom proteomics of the Hentz striped scorpion (Centruroides hentzi; Buthidae) reveal high toxin diversity in a harmless member of a lethal family.</title>
        <authorList>
            <person name="Ward M.J."/>
            <person name="Ellsworth S.A."/>
            <person name="Rokyta D.R."/>
        </authorList>
    </citation>
    <scope>NUCLEOTIDE SEQUENCE</scope>
    <source>
        <tissue evidence="5">Venom gland</tissue>
    </source>
</reference>
<dbReference type="GO" id="GO:0005634">
    <property type="term" value="C:nucleus"/>
    <property type="evidence" value="ECO:0007669"/>
    <property type="project" value="TreeGrafter"/>
</dbReference>
<evidence type="ECO:0000313" key="5">
    <source>
        <dbReference type="EMBL" id="MBW19996.1"/>
    </source>
</evidence>
<organism evidence="5">
    <name type="scientific">Centruroides hentzi</name>
    <dbReference type="NCBI Taxonomy" id="88313"/>
    <lineage>
        <taxon>Eukaryota</taxon>
        <taxon>Metazoa</taxon>
        <taxon>Ecdysozoa</taxon>
        <taxon>Arthropoda</taxon>
        <taxon>Chelicerata</taxon>
        <taxon>Arachnida</taxon>
        <taxon>Scorpiones</taxon>
        <taxon>Buthida</taxon>
        <taxon>Buthoidea</taxon>
        <taxon>Buthidae</taxon>
        <taxon>Centruroides</taxon>
    </lineage>
</organism>
<evidence type="ECO:0000259" key="4">
    <source>
        <dbReference type="PROSITE" id="PS01031"/>
    </source>
</evidence>
<dbReference type="Pfam" id="PF00011">
    <property type="entry name" value="HSP20"/>
    <property type="match status" value="1"/>
</dbReference>
<dbReference type="SUPFAM" id="SSF49764">
    <property type="entry name" value="HSP20-like chaperones"/>
    <property type="match status" value="1"/>
</dbReference>
<feature type="domain" description="SHSP" evidence="4">
    <location>
        <begin position="84"/>
        <end position="191"/>
    </location>
</feature>
<feature type="region of interest" description="Disordered" evidence="3">
    <location>
        <begin position="57"/>
        <end position="79"/>
    </location>
</feature>
<dbReference type="AlphaFoldDB" id="A0A2I9LNJ5"/>
<dbReference type="PANTHER" id="PTHR45640:SF26">
    <property type="entry name" value="RE23625P"/>
    <property type="match status" value="1"/>
</dbReference>
<dbReference type="GO" id="GO:0051082">
    <property type="term" value="F:unfolded protein binding"/>
    <property type="evidence" value="ECO:0007669"/>
    <property type="project" value="TreeGrafter"/>
</dbReference>
<dbReference type="GO" id="GO:0009408">
    <property type="term" value="P:response to heat"/>
    <property type="evidence" value="ECO:0007669"/>
    <property type="project" value="TreeGrafter"/>
</dbReference>
<dbReference type="PRINTS" id="PR00299">
    <property type="entry name" value="ACRYSTALLIN"/>
</dbReference>
<dbReference type="PANTHER" id="PTHR45640">
    <property type="entry name" value="HEAT SHOCK PROTEIN HSP-12.2-RELATED"/>
    <property type="match status" value="1"/>
</dbReference>
<dbReference type="GO" id="GO:0005737">
    <property type="term" value="C:cytoplasm"/>
    <property type="evidence" value="ECO:0007669"/>
    <property type="project" value="TreeGrafter"/>
</dbReference>
<dbReference type="EMBL" id="GFWZ01000006">
    <property type="protein sequence ID" value="MBW19996.1"/>
    <property type="molecule type" value="Transcribed_RNA"/>
</dbReference>
<dbReference type="InterPro" id="IPR008978">
    <property type="entry name" value="HSP20-like_chaperone"/>
</dbReference>
<sequence length="193" mass="22456">MAPERRLPILKTDFSVLDSEFSSIRERFDNEMRRMEDEMNRFRSQMLSREHEFFGMKSQKQEEATITQSSSVSGETTHRSEVRAWLDGMNSPLIQDSTSGKILKLRFDVSEYQPEEIMVKTVDNRLQVQAKHEEKTDSKSVYREYNREFLLPKGTDPEQIKSALSKDGVLTIEAPLPEPLELTKEHTIAIEKE</sequence>
<proteinExistence type="inferred from homology"/>
<dbReference type="InterPro" id="IPR001436">
    <property type="entry name" value="Alpha-crystallin/sHSP_animal"/>
</dbReference>
<protein>
    <submittedName>
        <fullName evidence="5">Alpha-crystallin B chain</fullName>
    </submittedName>
</protein>
<comment type="similarity">
    <text evidence="1 2">Belongs to the small heat shock protein (HSP20) family.</text>
</comment>
<dbReference type="CDD" id="cd06526">
    <property type="entry name" value="metazoan_ACD"/>
    <property type="match status" value="1"/>
</dbReference>
<dbReference type="InterPro" id="IPR002068">
    <property type="entry name" value="A-crystallin/Hsp20_dom"/>
</dbReference>
<evidence type="ECO:0000256" key="2">
    <source>
        <dbReference type="RuleBase" id="RU003616"/>
    </source>
</evidence>